<accession>T1JQL9</accession>
<name>T1JQL9_TETUR</name>
<sequence>MSIDLNRDDCVIKVDLHKCKKKVGGE</sequence>
<reference evidence="2" key="1">
    <citation type="submission" date="2011-08" db="EMBL/GenBank/DDBJ databases">
        <authorList>
            <person name="Rombauts S."/>
        </authorList>
    </citation>
    <scope>NUCLEOTIDE SEQUENCE</scope>
    <source>
        <strain evidence="2">London</strain>
    </source>
</reference>
<reference evidence="1" key="2">
    <citation type="submission" date="2015-06" db="UniProtKB">
        <authorList>
            <consortium name="EnsemblMetazoa"/>
        </authorList>
    </citation>
    <scope>IDENTIFICATION</scope>
</reference>
<evidence type="ECO:0000313" key="1">
    <source>
        <dbReference type="EnsemblMetazoa" id="tetur01g03680.1"/>
    </source>
</evidence>
<dbReference type="AlphaFoldDB" id="T1JQL9"/>
<evidence type="ECO:0000313" key="2">
    <source>
        <dbReference type="Proteomes" id="UP000015104"/>
    </source>
</evidence>
<organism evidence="1 2">
    <name type="scientific">Tetranychus urticae</name>
    <name type="common">Two-spotted spider mite</name>
    <dbReference type="NCBI Taxonomy" id="32264"/>
    <lineage>
        <taxon>Eukaryota</taxon>
        <taxon>Metazoa</taxon>
        <taxon>Ecdysozoa</taxon>
        <taxon>Arthropoda</taxon>
        <taxon>Chelicerata</taxon>
        <taxon>Arachnida</taxon>
        <taxon>Acari</taxon>
        <taxon>Acariformes</taxon>
        <taxon>Trombidiformes</taxon>
        <taxon>Prostigmata</taxon>
        <taxon>Eleutherengona</taxon>
        <taxon>Raphignathae</taxon>
        <taxon>Tetranychoidea</taxon>
        <taxon>Tetranychidae</taxon>
        <taxon>Tetranychus</taxon>
    </lineage>
</organism>
<dbReference type="HOGENOM" id="CLU_3417483_0_0_1"/>
<dbReference type="Proteomes" id="UP000015104">
    <property type="component" value="Unassembled WGS sequence"/>
</dbReference>
<protein>
    <submittedName>
        <fullName evidence="1">Uncharacterized protein</fullName>
    </submittedName>
</protein>
<dbReference type="EnsemblMetazoa" id="tetur01g03680.1">
    <property type="protein sequence ID" value="tetur01g03680.1"/>
    <property type="gene ID" value="tetur01g03680"/>
</dbReference>
<dbReference type="EMBL" id="CAEY01000437">
    <property type="status" value="NOT_ANNOTATED_CDS"/>
    <property type="molecule type" value="Genomic_DNA"/>
</dbReference>
<keyword evidence="2" id="KW-1185">Reference proteome</keyword>
<proteinExistence type="predicted"/>